<accession>A0ABU1MWC0</accession>
<keyword evidence="3" id="KW-1185">Reference proteome</keyword>
<name>A0ABU1MWC0_9CAUL</name>
<evidence type="ECO:0000259" key="1">
    <source>
        <dbReference type="Pfam" id="PF04028"/>
    </source>
</evidence>
<evidence type="ECO:0000313" key="2">
    <source>
        <dbReference type="EMBL" id="MDR6530484.1"/>
    </source>
</evidence>
<proteinExistence type="predicted"/>
<protein>
    <submittedName>
        <fullName evidence="2">Lysophospholipid acyltransferase (LPLAT)-like uncharacterized protein</fullName>
    </submittedName>
</protein>
<organism evidence="2 3">
    <name type="scientific">Caulobacter rhizosphaerae</name>
    <dbReference type="NCBI Taxonomy" id="2010972"/>
    <lineage>
        <taxon>Bacteria</taxon>
        <taxon>Pseudomonadati</taxon>
        <taxon>Pseudomonadota</taxon>
        <taxon>Alphaproteobacteria</taxon>
        <taxon>Caulobacterales</taxon>
        <taxon>Caulobacteraceae</taxon>
        <taxon>Caulobacter</taxon>
    </lineage>
</organism>
<dbReference type="RefSeq" id="WP_310030019.1">
    <property type="nucleotide sequence ID" value="NZ_JAVDRL010000003.1"/>
</dbReference>
<sequence>MRPLRWPLVIQIVSSIFAGYSRLVFRTLRLTREGQEHAEAVWAQGRETGVGAILCFWHARIPMSPLTWPQDPGRQDMRALISRSADGEFIAQTVEKLGFPAIRGSSTKKTDPAKNKHGEQAFRDMIKWVKDGGGIAITPDGPRGPAERMEKGTPSLARVTGAPVIFVGLAAKPCIRLGSWDRTVIPLPFAKAAMVWSAPTMAGRGDDPDALVEDWAAQLSAVTRRAEALVGAEPDGV</sequence>
<feature type="domain" description="DUF374" evidence="1">
    <location>
        <begin position="74"/>
        <end position="146"/>
    </location>
</feature>
<dbReference type="InterPro" id="IPR007172">
    <property type="entry name" value="DUF374"/>
</dbReference>
<dbReference type="EMBL" id="JAVDRL010000003">
    <property type="protein sequence ID" value="MDR6530484.1"/>
    <property type="molecule type" value="Genomic_DNA"/>
</dbReference>
<reference evidence="2 3" key="1">
    <citation type="submission" date="2023-07" db="EMBL/GenBank/DDBJ databases">
        <title>Sorghum-associated microbial communities from plants grown in Nebraska, USA.</title>
        <authorList>
            <person name="Schachtman D."/>
        </authorList>
    </citation>
    <scope>NUCLEOTIDE SEQUENCE [LARGE SCALE GENOMIC DNA]</scope>
    <source>
        <strain evidence="2 3">DS2154</strain>
    </source>
</reference>
<dbReference type="CDD" id="cd07983">
    <property type="entry name" value="LPLAT_DUF374-like"/>
    <property type="match status" value="1"/>
</dbReference>
<evidence type="ECO:0000313" key="3">
    <source>
        <dbReference type="Proteomes" id="UP001262754"/>
    </source>
</evidence>
<dbReference type="Pfam" id="PF04028">
    <property type="entry name" value="DUF374"/>
    <property type="match status" value="1"/>
</dbReference>
<comment type="caution">
    <text evidence="2">The sequence shown here is derived from an EMBL/GenBank/DDBJ whole genome shotgun (WGS) entry which is preliminary data.</text>
</comment>
<gene>
    <name evidence="2" type="ORF">J2800_001220</name>
</gene>
<dbReference type="Proteomes" id="UP001262754">
    <property type="component" value="Unassembled WGS sequence"/>
</dbReference>